<gene>
    <name evidence="1" type="ORF">CFP56_040747</name>
</gene>
<sequence>MYQVVTDKTKDGNIATSYILYLNMTDNVAIRGCWAIFDEKDWLWFSAMIDWRCCSEVFENEPDVPKNLFQLDHDSI</sequence>
<reference evidence="1 2" key="1">
    <citation type="journal article" date="2018" name="Sci. Data">
        <title>The draft genome sequence of cork oak.</title>
        <authorList>
            <person name="Ramos A.M."/>
            <person name="Usie A."/>
            <person name="Barbosa P."/>
            <person name="Barros P.M."/>
            <person name="Capote T."/>
            <person name="Chaves I."/>
            <person name="Simoes F."/>
            <person name="Abreu I."/>
            <person name="Carrasquinho I."/>
            <person name="Faro C."/>
            <person name="Guimaraes J.B."/>
            <person name="Mendonca D."/>
            <person name="Nobrega F."/>
            <person name="Rodrigues L."/>
            <person name="Saibo N.J.M."/>
            <person name="Varela M.C."/>
            <person name="Egas C."/>
            <person name="Matos J."/>
            <person name="Miguel C.M."/>
            <person name="Oliveira M.M."/>
            <person name="Ricardo C.P."/>
            <person name="Goncalves S."/>
        </authorList>
    </citation>
    <scope>NUCLEOTIDE SEQUENCE [LARGE SCALE GENOMIC DNA]</scope>
    <source>
        <strain evidence="2">cv. HL8</strain>
    </source>
</reference>
<dbReference type="AlphaFoldDB" id="A0AAW0LLH7"/>
<dbReference type="Proteomes" id="UP000237347">
    <property type="component" value="Unassembled WGS sequence"/>
</dbReference>
<organism evidence="1 2">
    <name type="scientific">Quercus suber</name>
    <name type="common">Cork oak</name>
    <dbReference type="NCBI Taxonomy" id="58331"/>
    <lineage>
        <taxon>Eukaryota</taxon>
        <taxon>Viridiplantae</taxon>
        <taxon>Streptophyta</taxon>
        <taxon>Embryophyta</taxon>
        <taxon>Tracheophyta</taxon>
        <taxon>Spermatophyta</taxon>
        <taxon>Magnoliopsida</taxon>
        <taxon>eudicotyledons</taxon>
        <taxon>Gunneridae</taxon>
        <taxon>Pentapetalae</taxon>
        <taxon>rosids</taxon>
        <taxon>fabids</taxon>
        <taxon>Fagales</taxon>
        <taxon>Fagaceae</taxon>
        <taxon>Quercus</taxon>
    </lineage>
</organism>
<name>A0AAW0LLH7_QUESU</name>
<evidence type="ECO:0000313" key="1">
    <source>
        <dbReference type="EMBL" id="KAK7851843.1"/>
    </source>
</evidence>
<protein>
    <submittedName>
        <fullName evidence="1">Uncharacterized protein</fullName>
    </submittedName>
</protein>
<proteinExistence type="predicted"/>
<keyword evidence="2" id="KW-1185">Reference proteome</keyword>
<dbReference type="EMBL" id="PKMF04000082">
    <property type="protein sequence ID" value="KAK7851843.1"/>
    <property type="molecule type" value="Genomic_DNA"/>
</dbReference>
<comment type="caution">
    <text evidence="1">The sequence shown here is derived from an EMBL/GenBank/DDBJ whole genome shotgun (WGS) entry which is preliminary data.</text>
</comment>
<accession>A0AAW0LLH7</accession>
<evidence type="ECO:0000313" key="2">
    <source>
        <dbReference type="Proteomes" id="UP000237347"/>
    </source>
</evidence>